<keyword evidence="3" id="KW-1185">Reference proteome</keyword>
<comment type="caution">
    <text evidence="1">The sequence shown here is derived from an EMBL/GenBank/DDBJ whole genome shotgun (WGS) entry which is preliminary data.</text>
</comment>
<evidence type="ECO:0000313" key="3">
    <source>
        <dbReference type="Proteomes" id="UP000663829"/>
    </source>
</evidence>
<evidence type="ECO:0000313" key="1">
    <source>
        <dbReference type="EMBL" id="CAF1279895.1"/>
    </source>
</evidence>
<accession>A0A815CG47</accession>
<dbReference type="OrthoDB" id="10063690at2759"/>
<dbReference type="Proteomes" id="UP000681722">
    <property type="component" value="Unassembled WGS sequence"/>
</dbReference>
<sequence length="236" mass="26092">MRRGRGQGGEAENINYTLNDNIKAAAGLKFDLSKILTSEQHEIFKKYQEGANVTEEGSFFGFLTMIGHFCGSGKSNTIRVIKEAIMKVEKMFPNVYFKPVRIAEQEQEASSVISDLSLLGLRKHLASQNKILIHDEADNVLHGYGVFDSGNAKYSAEAALIIKAFDGIRDETRSTGSMSVTITRAKMSMLVATVGAKYNKLLKCWATVNGGLEGLHNRMIYQVLPSVEPTRPQEQV</sequence>
<name>A0A815CG47_9BILA</name>
<dbReference type="AlphaFoldDB" id="A0A815CG47"/>
<protein>
    <submittedName>
        <fullName evidence="1">Uncharacterized protein</fullName>
    </submittedName>
</protein>
<dbReference type="EMBL" id="CAJNOQ010011571">
    <property type="protein sequence ID" value="CAF1279895.1"/>
    <property type="molecule type" value="Genomic_DNA"/>
</dbReference>
<dbReference type="EMBL" id="CAJOBC010027402">
    <property type="protein sequence ID" value="CAF4074548.1"/>
    <property type="molecule type" value="Genomic_DNA"/>
</dbReference>
<proteinExistence type="predicted"/>
<evidence type="ECO:0000313" key="2">
    <source>
        <dbReference type="EMBL" id="CAF4074548.1"/>
    </source>
</evidence>
<organism evidence="1 3">
    <name type="scientific">Didymodactylos carnosus</name>
    <dbReference type="NCBI Taxonomy" id="1234261"/>
    <lineage>
        <taxon>Eukaryota</taxon>
        <taxon>Metazoa</taxon>
        <taxon>Spiralia</taxon>
        <taxon>Gnathifera</taxon>
        <taxon>Rotifera</taxon>
        <taxon>Eurotatoria</taxon>
        <taxon>Bdelloidea</taxon>
        <taxon>Philodinida</taxon>
        <taxon>Philodinidae</taxon>
        <taxon>Didymodactylos</taxon>
    </lineage>
</organism>
<gene>
    <name evidence="1" type="ORF">GPM918_LOCUS27505</name>
    <name evidence="2" type="ORF">SRO942_LOCUS27841</name>
</gene>
<dbReference type="Proteomes" id="UP000663829">
    <property type="component" value="Unassembled WGS sequence"/>
</dbReference>
<reference evidence="1" key="1">
    <citation type="submission" date="2021-02" db="EMBL/GenBank/DDBJ databases">
        <authorList>
            <person name="Nowell W R."/>
        </authorList>
    </citation>
    <scope>NUCLEOTIDE SEQUENCE</scope>
</reference>